<accession>A0ABT6N3R9</accession>
<dbReference type="Proteomes" id="UP001160625">
    <property type="component" value="Unassembled WGS sequence"/>
</dbReference>
<name>A0ABT6N3R9_9SPHN</name>
<evidence type="ECO:0000313" key="2">
    <source>
        <dbReference type="EMBL" id="MDH7639021.1"/>
    </source>
</evidence>
<dbReference type="PANTHER" id="PTHR33546:SF1">
    <property type="entry name" value="LARGE, MULTIFUNCTIONAL SECRETED PROTEIN"/>
    <property type="match status" value="1"/>
</dbReference>
<dbReference type="RefSeq" id="WP_281044289.1">
    <property type="nucleotide sequence ID" value="NZ_JARYGZ010000001.1"/>
</dbReference>
<organism evidence="2 3">
    <name type="scientific">Sphingomonas oryzagri</name>
    <dbReference type="NCBI Taxonomy" id="3042314"/>
    <lineage>
        <taxon>Bacteria</taxon>
        <taxon>Pseudomonadati</taxon>
        <taxon>Pseudomonadota</taxon>
        <taxon>Alphaproteobacteria</taxon>
        <taxon>Sphingomonadales</taxon>
        <taxon>Sphingomonadaceae</taxon>
        <taxon>Sphingomonas</taxon>
    </lineage>
</organism>
<dbReference type="InterPro" id="IPR011042">
    <property type="entry name" value="6-blade_b-propeller_TolB-like"/>
</dbReference>
<feature type="domain" description="DUF7133" evidence="1">
    <location>
        <begin position="87"/>
        <end position="359"/>
    </location>
</feature>
<sequence length="462" mass="49114">MKRAIIPFALLLALAGCNEKAKQDITAGEGPDPTLLPEVHHLIPTVSIARIVGWKDNEAPTPAPGLKVNAFARGLDHPRWLLALPNGDVLVAETNTPPKPDDNPGIKGRITKMFMKRAGAGAPSANRITLLRDTNGDGLADQRTVFLSGLNSPFGMALVGDTLYVADTDALLAFPYKTGETRIDAKPRKVTDLPAGTINHHWTKNVIASPDGSKLYVTIGSNSNVGERGIAAEKDRAQIWEVDPKTGAHHAFAAGIRNPNGMGWTPDGTLWTVSNERDELGSDLVPDYLTSVPPGSFYGWPWRYWGDHVDKRVKDPAPDYIDDTRKPDYALGAHTASLGLAFADGAKLGPAFAHGAFIGQHGSWNRKPPSGYRVVFVPFGRPVGGLCDKAPCPAPDMSSPSGAKPVDVLTGFLSSDGEEAHGRPVGVTIAKDGALLVADDGGNAIWRVTDATPEGPTAPPKR</sequence>
<dbReference type="EMBL" id="JARYGZ010000001">
    <property type="protein sequence ID" value="MDH7639021.1"/>
    <property type="molecule type" value="Genomic_DNA"/>
</dbReference>
<dbReference type="SUPFAM" id="SSF50952">
    <property type="entry name" value="Soluble quinoprotein glucose dehydrogenase"/>
    <property type="match status" value="1"/>
</dbReference>
<dbReference type="Gene3D" id="2.120.10.30">
    <property type="entry name" value="TolB, C-terminal domain"/>
    <property type="match status" value="1"/>
</dbReference>
<keyword evidence="3" id="KW-1185">Reference proteome</keyword>
<evidence type="ECO:0000313" key="3">
    <source>
        <dbReference type="Proteomes" id="UP001160625"/>
    </source>
</evidence>
<proteinExistence type="predicted"/>
<evidence type="ECO:0000259" key="1">
    <source>
        <dbReference type="Pfam" id="PF23500"/>
    </source>
</evidence>
<dbReference type="PROSITE" id="PS51257">
    <property type="entry name" value="PROKAR_LIPOPROTEIN"/>
    <property type="match status" value="1"/>
</dbReference>
<dbReference type="PANTHER" id="PTHR33546">
    <property type="entry name" value="LARGE, MULTIFUNCTIONAL SECRETED PROTEIN-RELATED"/>
    <property type="match status" value="1"/>
</dbReference>
<dbReference type="InterPro" id="IPR055557">
    <property type="entry name" value="DUF7133"/>
</dbReference>
<comment type="caution">
    <text evidence="2">The sequence shown here is derived from an EMBL/GenBank/DDBJ whole genome shotgun (WGS) entry which is preliminary data.</text>
</comment>
<gene>
    <name evidence="2" type="ORF">QGN17_09800</name>
</gene>
<reference evidence="2" key="1">
    <citation type="submission" date="2023-04" db="EMBL/GenBank/DDBJ databases">
        <title>Sphingomonas sp. MAHUQ-71 isolated from rice field.</title>
        <authorList>
            <person name="Huq M.A."/>
        </authorList>
    </citation>
    <scope>NUCLEOTIDE SEQUENCE</scope>
    <source>
        <strain evidence="2">MAHUQ-71</strain>
    </source>
</reference>
<protein>
    <submittedName>
        <fullName evidence="2">Sorbosone dehydrogenase family protein</fullName>
    </submittedName>
</protein>
<dbReference type="InterPro" id="IPR011041">
    <property type="entry name" value="Quinoprot_gluc/sorb_DH_b-prop"/>
</dbReference>
<dbReference type="Pfam" id="PF23500">
    <property type="entry name" value="DUF7133"/>
    <property type="match status" value="1"/>
</dbReference>